<feature type="domain" description="Enoyl reductase (ER)" evidence="5">
    <location>
        <begin position="21"/>
        <end position="338"/>
    </location>
</feature>
<dbReference type="Pfam" id="PF00107">
    <property type="entry name" value="ADH_zinc_N"/>
    <property type="match status" value="1"/>
</dbReference>
<reference evidence="7" key="1">
    <citation type="journal article" date="2014" name="Genome Announc.">
        <title>Genome sequence and annotation of Acremonium chrysogenum, producer of the beta-lactam antibiotic cephalosporin C.</title>
        <authorList>
            <person name="Terfehr D."/>
            <person name="Dahlmann T.A."/>
            <person name="Specht T."/>
            <person name="Zadra I."/>
            <person name="Kuernsteiner H."/>
            <person name="Kueck U."/>
        </authorList>
    </citation>
    <scope>NUCLEOTIDE SEQUENCE [LARGE SCALE GENOMIC DNA]</scope>
    <source>
        <strain evidence="7">ATCC 11550 / CBS 779.69 / DSM 880 / IAM 14645 / JCM 23072 / IMI 49137</strain>
    </source>
</reference>
<evidence type="ECO:0000256" key="3">
    <source>
        <dbReference type="ARBA" id="ARBA00069006"/>
    </source>
</evidence>
<dbReference type="OrthoDB" id="809632at2759"/>
<dbReference type="PANTHER" id="PTHR43205:SF42">
    <property type="entry name" value="ALCOHOL DEHYDROGENASE, ZINC-CONTAINING (AFU_ORTHOLOGUE AFUA_7G04530)"/>
    <property type="match status" value="1"/>
</dbReference>
<evidence type="ECO:0000256" key="4">
    <source>
        <dbReference type="ARBA" id="ARBA00083301"/>
    </source>
</evidence>
<dbReference type="InterPro" id="IPR041694">
    <property type="entry name" value="ADH_N_2"/>
</dbReference>
<organism evidence="6 7">
    <name type="scientific">Hapsidospora chrysogenum (strain ATCC 11550 / CBS 779.69 / DSM 880 / IAM 14645 / JCM 23072 / IMI 49137)</name>
    <name type="common">Acremonium chrysogenum</name>
    <dbReference type="NCBI Taxonomy" id="857340"/>
    <lineage>
        <taxon>Eukaryota</taxon>
        <taxon>Fungi</taxon>
        <taxon>Dikarya</taxon>
        <taxon>Ascomycota</taxon>
        <taxon>Pezizomycotina</taxon>
        <taxon>Sordariomycetes</taxon>
        <taxon>Hypocreomycetidae</taxon>
        <taxon>Hypocreales</taxon>
        <taxon>Bionectriaceae</taxon>
        <taxon>Hapsidospora</taxon>
    </lineage>
</organism>
<dbReference type="FunFam" id="3.40.50.720:FF:000121">
    <property type="entry name" value="Prostaglandin reductase 2"/>
    <property type="match status" value="1"/>
</dbReference>
<dbReference type="HOGENOM" id="CLU_026673_29_2_1"/>
<evidence type="ECO:0000313" key="7">
    <source>
        <dbReference type="Proteomes" id="UP000029964"/>
    </source>
</evidence>
<sequence length="350" mass="37595">MATTNLSICLAERPTGGFVVGETFTHCTSPAPSSADVKDGEILVEVLYLSLDPAMRGWVRDQRSYLPPVPIGGVMRGVGVGRVLASKSKLAAQGDLVTGFTGWTQYAVMAEGQFEPAPRDLQVRHPQDLLSALGHTGITAWWGMKEIGNPGPGETVVVSAAAGATGYVAGQIAMIMGARVVGICGSDDKCDWLVKELGFAAALNYKADDFETRLAEETPDFIDVYFDNVAGRVLDLCLGRAKEHARFVACGFISGYNNNSAPPTYRNLGQVTTMRIRMQGFIITDHRDHFAQAQRELATWIQEGKLKTHETVIKGGLPAAEGGLVELFNGANKGKMLVEIKSPEEPPVSL</sequence>
<dbReference type="SMART" id="SM00829">
    <property type="entry name" value="PKS_ER"/>
    <property type="match status" value="1"/>
</dbReference>
<dbReference type="AlphaFoldDB" id="A0A086STD4"/>
<dbReference type="InterPro" id="IPR020843">
    <property type="entry name" value="ER"/>
</dbReference>
<dbReference type="Gene3D" id="3.90.180.10">
    <property type="entry name" value="Medium-chain alcohol dehydrogenases, catalytic domain"/>
    <property type="match status" value="1"/>
</dbReference>
<dbReference type="EMBL" id="JPKY01000223">
    <property type="protein sequence ID" value="KFH40366.1"/>
    <property type="molecule type" value="Genomic_DNA"/>
</dbReference>
<keyword evidence="2" id="KW-0560">Oxidoreductase</keyword>
<dbReference type="Pfam" id="PF16884">
    <property type="entry name" value="ADH_N_2"/>
    <property type="match status" value="1"/>
</dbReference>
<evidence type="ECO:0000256" key="1">
    <source>
        <dbReference type="ARBA" id="ARBA00004685"/>
    </source>
</evidence>
<keyword evidence="7" id="KW-1185">Reference proteome</keyword>
<gene>
    <name evidence="6" type="ORF">ACRE_089700</name>
</gene>
<dbReference type="SUPFAM" id="SSF51735">
    <property type="entry name" value="NAD(P)-binding Rossmann-fold domains"/>
    <property type="match status" value="1"/>
</dbReference>
<protein>
    <recommendedName>
        <fullName evidence="3">Dehydrogenase FUB6</fullName>
    </recommendedName>
    <alternativeName>
        <fullName evidence="4">Fusaric acid biosynthesis protein 6</fullName>
    </alternativeName>
</protein>
<dbReference type="InterPro" id="IPR045010">
    <property type="entry name" value="MDR_fam"/>
</dbReference>
<comment type="pathway">
    <text evidence="1">Mycotoxin biosynthesis.</text>
</comment>
<evidence type="ECO:0000259" key="5">
    <source>
        <dbReference type="SMART" id="SM00829"/>
    </source>
</evidence>
<dbReference type="Proteomes" id="UP000029964">
    <property type="component" value="Unassembled WGS sequence"/>
</dbReference>
<proteinExistence type="predicted"/>
<dbReference type="CDD" id="cd05288">
    <property type="entry name" value="PGDH"/>
    <property type="match status" value="1"/>
</dbReference>
<evidence type="ECO:0000313" key="6">
    <source>
        <dbReference type="EMBL" id="KFH40366.1"/>
    </source>
</evidence>
<dbReference type="PANTHER" id="PTHR43205">
    <property type="entry name" value="PROSTAGLANDIN REDUCTASE"/>
    <property type="match status" value="1"/>
</dbReference>
<dbReference type="InterPro" id="IPR036291">
    <property type="entry name" value="NAD(P)-bd_dom_sf"/>
</dbReference>
<accession>A0A086STD4</accession>
<dbReference type="GO" id="GO:0016628">
    <property type="term" value="F:oxidoreductase activity, acting on the CH-CH group of donors, NAD or NADP as acceptor"/>
    <property type="evidence" value="ECO:0007669"/>
    <property type="project" value="InterPro"/>
</dbReference>
<dbReference type="Gene3D" id="3.40.50.720">
    <property type="entry name" value="NAD(P)-binding Rossmann-like Domain"/>
    <property type="match status" value="1"/>
</dbReference>
<evidence type="ECO:0000256" key="2">
    <source>
        <dbReference type="ARBA" id="ARBA00023002"/>
    </source>
</evidence>
<dbReference type="SUPFAM" id="SSF50129">
    <property type="entry name" value="GroES-like"/>
    <property type="match status" value="1"/>
</dbReference>
<comment type="caution">
    <text evidence="6">The sequence shown here is derived from an EMBL/GenBank/DDBJ whole genome shotgun (WGS) entry which is preliminary data.</text>
</comment>
<dbReference type="InterPro" id="IPR011032">
    <property type="entry name" value="GroES-like_sf"/>
</dbReference>
<dbReference type="InterPro" id="IPR013149">
    <property type="entry name" value="ADH-like_C"/>
</dbReference>
<name>A0A086STD4_HAPC1</name>